<sequence>MPERYVVVRWPDGPSLRIYSPSTVVEDYFRAGELYPVGDFVRRSREALTIASDRVLAAYGFPCANAARSMAVIADHARSFPTGDVLVEGIES</sequence>
<dbReference type="InterPro" id="IPR023846">
    <property type="entry name" value="CHP04042_MSMEG0570"/>
</dbReference>
<dbReference type="PATRIC" id="fig|1246995.3.peg.5270"/>
<gene>
    <name evidence="1" type="ORF">AFR_25995</name>
</gene>
<dbReference type="OrthoDB" id="195104at2"/>
<reference evidence="1 2" key="1">
    <citation type="journal article" date="2014" name="J. Biotechnol.">
        <title>Complete genome sequence of the actinobacterium Actinoplanes friuliensis HAG 010964, producer of the lipopeptide antibiotic friulimycin.</title>
        <authorList>
            <person name="Ruckert C."/>
            <person name="Szczepanowski R."/>
            <person name="Albersmeier A."/>
            <person name="Goesmann A."/>
            <person name="Fischer N."/>
            <person name="Steinkamper A."/>
            <person name="Puhler A."/>
            <person name="Biener R."/>
            <person name="Schwartz D."/>
            <person name="Kalinowski J."/>
        </authorList>
    </citation>
    <scope>NUCLEOTIDE SEQUENCE [LARGE SCALE GENOMIC DNA]</scope>
    <source>
        <strain evidence="1 2">DSM 7358</strain>
    </source>
</reference>
<evidence type="ECO:0000313" key="1">
    <source>
        <dbReference type="EMBL" id="AGZ43463.1"/>
    </source>
</evidence>
<dbReference type="RefSeq" id="WP_023364190.1">
    <property type="nucleotide sequence ID" value="NC_022657.1"/>
</dbReference>
<accession>U5W2K5</accession>
<dbReference type="STRING" id="1246995.AFR_25995"/>
<organism evidence="1 2">
    <name type="scientific">Actinoplanes friuliensis DSM 7358</name>
    <dbReference type="NCBI Taxonomy" id="1246995"/>
    <lineage>
        <taxon>Bacteria</taxon>
        <taxon>Bacillati</taxon>
        <taxon>Actinomycetota</taxon>
        <taxon>Actinomycetes</taxon>
        <taxon>Micromonosporales</taxon>
        <taxon>Micromonosporaceae</taxon>
        <taxon>Actinoplanes</taxon>
    </lineage>
</organism>
<dbReference type="eggNOG" id="COG2072">
    <property type="taxonomic scope" value="Bacteria"/>
</dbReference>
<dbReference type="HOGENOM" id="CLU_163946_0_0_11"/>
<keyword evidence="2" id="KW-1185">Reference proteome</keyword>
<proteinExistence type="predicted"/>
<dbReference type="KEGG" id="afs:AFR_25995"/>
<dbReference type="AlphaFoldDB" id="U5W2K5"/>
<name>U5W2K5_9ACTN</name>
<evidence type="ECO:0000313" key="2">
    <source>
        <dbReference type="Proteomes" id="UP000017746"/>
    </source>
</evidence>
<protein>
    <recommendedName>
        <fullName evidence="3">MSMEG_0570 family protein</fullName>
    </recommendedName>
</protein>
<evidence type="ECO:0008006" key="3">
    <source>
        <dbReference type="Google" id="ProtNLM"/>
    </source>
</evidence>
<dbReference type="Proteomes" id="UP000017746">
    <property type="component" value="Chromosome"/>
</dbReference>
<dbReference type="NCBIfam" id="TIGR04042">
    <property type="entry name" value="MSMEG_0570_fam"/>
    <property type="match status" value="1"/>
</dbReference>
<dbReference type="EMBL" id="CP006272">
    <property type="protein sequence ID" value="AGZ43463.1"/>
    <property type="molecule type" value="Genomic_DNA"/>
</dbReference>